<proteinExistence type="predicted"/>
<protein>
    <submittedName>
        <fullName evidence="3">Uncharacterized protein LOC111088310</fullName>
    </submittedName>
</protein>
<evidence type="ECO:0000313" key="3">
    <source>
        <dbReference type="RefSeq" id="XP_022253748.1"/>
    </source>
</evidence>
<dbReference type="GeneID" id="111088310"/>
<keyword evidence="2" id="KW-1185">Reference proteome</keyword>
<name>A0ABM1TCZ2_LIMPO</name>
<keyword evidence="1" id="KW-0732">Signal</keyword>
<gene>
    <name evidence="3" type="primary">LOC111088310</name>
</gene>
<feature type="chain" id="PRO_5047437364" evidence="1">
    <location>
        <begin position="26"/>
        <end position="155"/>
    </location>
</feature>
<dbReference type="RefSeq" id="XP_022253748.1">
    <property type="nucleotide sequence ID" value="XM_022398040.1"/>
</dbReference>
<evidence type="ECO:0000313" key="2">
    <source>
        <dbReference type="Proteomes" id="UP000694941"/>
    </source>
</evidence>
<sequence length="155" mass="18048">MALWRKINPTLFVLTFLIMFCLAAGRPYHREKRSGISDQRLAEIETLIAMSKYARNRAKEVTSPIAFGVFDPTNLGKRKRSYGMSSAEGKYDEQFPQLYTFPTYNTEKYGNSEPPSLLNTDLSHLSSLDILHLWRLFFKLQIRNENQLEKNDKLH</sequence>
<dbReference type="Proteomes" id="UP000694941">
    <property type="component" value="Unplaced"/>
</dbReference>
<reference evidence="3" key="1">
    <citation type="submission" date="2025-08" db="UniProtKB">
        <authorList>
            <consortium name="RefSeq"/>
        </authorList>
    </citation>
    <scope>IDENTIFICATION</scope>
    <source>
        <tissue evidence="3">Muscle</tissue>
    </source>
</reference>
<evidence type="ECO:0000256" key="1">
    <source>
        <dbReference type="SAM" id="SignalP"/>
    </source>
</evidence>
<feature type="signal peptide" evidence="1">
    <location>
        <begin position="1"/>
        <end position="25"/>
    </location>
</feature>
<accession>A0ABM1TCZ2</accession>
<organism evidence="2 3">
    <name type="scientific">Limulus polyphemus</name>
    <name type="common">Atlantic horseshoe crab</name>
    <dbReference type="NCBI Taxonomy" id="6850"/>
    <lineage>
        <taxon>Eukaryota</taxon>
        <taxon>Metazoa</taxon>
        <taxon>Ecdysozoa</taxon>
        <taxon>Arthropoda</taxon>
        <taxon>Chelicerata</taxon>
        <taxon>Merostomata</taxon>
        <taxon>Xiphosura</taxon>
        <taxon>Limulidae</taxon>
        <taxon>Limulus</taxon>
    </lineage>
</organism>